<dbReference type="AlphaFoldDB" id="A0A518I0Q2"/>
<name>A0A518I0Q2_9BACT</name>
<gene>
    <name evidence="8" type="ORF">Enr13x_65880</name>
</gene>
<dbReference type="SUPFAM" id="SSF54631">
    <property type="entry name" value="CBS-domain pair"/>
    <property type="match status" value="1"/>
</dbReference>
<protein>
    <recommendedName>
        <fullName evidence="10">Magnesium and cobalt efflux protein CorC</fullName>
    </recommendedName>
</protein>
<dbReference type="InterPro" id="IPR016169">
    <property type="entry name" value="FAD-bd_PCMH_sub2"/>
</dbReference>
<keyword evidence="4 5" id="KW-0472">Membrane</keyword>
<feature type="transmembrane region" description="Helical" evidence="5">
    <location>
        <begin position="62"/>
        <end position="84"/>
    </location>
</feature>
<dbReference type="SMART" id="SM01091">
    <property type="entry name" value="CorC_HlyC"/>
    <property type="match status" value="1"/>
</dbReference>
<dbReference type="KEGG" id="snep:Enr13x_65880"/>
<proteinExistence type="predicted"/>
<accession>A0A518I0Q2</accession>
<evidence type="ECO:0000313" key="9">
    <source>
        <dbReference type="Proteomes" id="UP000319004"/>
    </source>
</evidence>
<feature type="domain" description="CNNM transmembrane" evidence="7">
    <location>
        <begin position="3"/>
        <end position="187"/>
    </location>
</feature>
<sequence length="430" mass="47252">MSELLQYVGWLVPMAVLILLSALFSGSEAALFSLTLRQRRQLRRSGVGGRIADRMLSDSDKLLSAILFWNLLINMTYFAIASIVASRLDGSEDAGASVALLFTSASLLAIIFFSEMLPKSLALLAPMQTSVLIAPPLGLAVRLVSPLLPIIKTSNLLASRLLWPSFQPENEIDLADIERAVELGTDDAALLARERLALQNLVAIAETRASELMRPRSRLHLVESPIKAETLFAQSPPGGYAIITDESGETMIGALGVRMLRPSQIDHFEDLVEPVIYVPWSARVARVLDLLNENDLSVAIVVDEYGDGIGALSIDRIFRRMLAPEHDQFEEDTDSAAIEQLEPDLYRVAGGISLRQLAKQLAVTIPDESVATVAGFIQRHNERLPRLGDQAMLEDYLLTVVEDQEGALRIEVRRQSGSGATPSQDERDYR</sequence>
<evidence type="ECO:0000256" key="3">
    <source>
        <dbReference type="PROSITE-ProRule" id="PRU00703"/>
    </source>
</evidence>
<dbReference type="Pfam" id="PF01595">
    <property type="entry name" value="CNNM"/>
    <property type="match status" value="1"/>
</dbReference>
<keyword evidence="4 5" id="KW-0812">Transmembrane</keyword>
<evidence type="ECO:0000256" key="4">
    <source>
        <dbReference type="PROSITE-ProRule" id="PRU01193"/>
    </source>
</evidence>
<evidence type="ECO:0000256" key="2">
    <source>
        <dbReference type="ARBA" id="ARBA00023122"/>
    </source>
</evidence>
<dbReference type="InterPro" id="IPR046342">
    <property type="entry name" value="CBS_dom_sf"/>
</dbReference>
<dbReference type="PROSITE" id="PS51371">
    <property type="entry name" value="CBS"/>
    <property type="match status" value="1"/>
</dbReference>
<feature type="transmembrane region" description="Helical" evidence="5">
    <location>
        <begin position="12"/>
        <end position="34"/>
    </location>
</feature>
<dbReference type="Gene3D" id="3.10.580.10">
    <property type="entry name" value="CBS-domain"/>
    <property type="match status" value="1"/>
</dbReference>
<evidence type="ECO:0000256" key="1">
    <source>
        <dbReference type="ARBA" id="ARBA00022737"/>
    </source>
</evidence>
<dbReference type="SUPFAM" id="SSF56176">
    <property type="entry name" value="FAD-binding/transporter-associated domain-like"/>
    <property type="match status" value="1"/>
</dbReference>
<feature type="transmembrane region" description="Helical" evidence="5">
    <location>
        <begin position="121"/>
        <end position="144"/>
    </location>
</feature>
<organism evidence="8 9">
    <name type="scientific">Stieleria neptunia</name>
    <dbReference type="NCBI Taxonomy" id="2527979"/>
    <lineage>
        <taxon>Bacteria</taxon>
        <taxon>Pseudomonadati</taxon>
        <taxon>Planctomycetota</taxon>
        <taxon>Planctomycetia</taxon>
        <taxon>Pirellulales</taxon>
        <taxon>Pirellulaceae</taxon>
        <taxon>Stieleria</taxon>
    </lineage>
</organism>
<dbReference type="GO" id="GO:0050660">
    <property type="term" value="F:flavin adenine dinucleotide binding"/>
    <property type="evidence" value="ECO:0007669"/>
    <property type="project" value="InterPro"/>
</dbReference>
<dbReference type="InterPro" id="IPR000644">
    <property type="entry name" value="CBS_dom"/>
</dbReference>
<dbReference type="InterPro" id="IPR002550">
    <property type="entry name" value="CNNM"/>
</dbReference>
<feature type="transmembrane region" description="Helical" evidence="5">
    <location>
        <begin position="96"/>
        <end position="114"/>
    </location>
</feature>
<dbReference type="PANTHER" id="PTHR22777:SF17">
    <property type="entry name" value="UPF0053 PROTEIN SLL0260"/>
    <property type="match status" value="1"/>
</dbReference>
<dbReference type="InterPro" id="IPR005170">
    <property type="entry name" value="Transptr-assoc_dom"/>
</dbReference>
<evidence type="ECO:0008006" key="10">
    <source>
        <dbReference type="Google" id="ProtNLM"/>
    </source>
</evidence>
<dbReference type="Proteomes" id="UP000319004">
    <property type="component" value="Chromosome"/>
</dbReference>
<reference evidence="8 9" key="1">
    <citation type="submission" date="2019-03" db="EMBL/GenBank/DDBJ databases">
        <title>Deep-cultivation of Planctomycetes and their phenomic and genomic characterization uncovers novel biology.</title>
        <authorList>
            <person name="Wiegand S."/>
            <person name="Jogler M."/>
            <person name="Boedeker C."/>
            <person name="Pinto D."/>
            <person name="Vollmers J."/>
            <person name="Rivas-Marin E."/>
            <person name="Kohn T."/>
            <person name="Peeters S.H."/>
            <person name="Heuer A."/>
            <person name="Rast P."/>
            <person name="Oberbeckmann S."/>
            <person name="Bunk B."/>
            <person name="Jeske O."/>
            <person name="Meyerdierks A."/>
            <person name="Storesund J.E."/>
            <person name="Kallscheuer N."/>
            <person name="Luecker S."/>
            <person name="Lage O.M."/>
            <person name="Pohl T."/>
            <person name="Merkel B.J."/>
            <person name="Hornburger P."/>
            <person name="Mueller R.-W."/>
            <person name="Bruemmer F."/>
            <person name="Labrenz M."/>
            <person name="Spormann A.M."/>
            <person name="Op den Camp H."/>
            <person name="Overmann J."/>
            <person name="Amann R."/>
            <person name="Jetten M.S.M."/>
            <person name="Mascher T."/>
            <person name="Medema M.H."/>
            <person name="Devos D.P."/>
            <person name="Kaster A.-K."/>
            <person name="Ovreas L."/>
            <person name="Rohde M."/>
            <person name="Galperin M.Y."/>
            <person name="Jogler C."/>
        </authorList>
    </citation>
    <scope>NUCLEOTIDE SEQUENCE [LARGE SCALE GENOMIC DNA]</scope>
    <source>
        <strain evidence="8 9">Enr13</strain>
    </source>
</reference>
<dbReference type="EMBL" id="CP037423">
    <property type="protein sequence ID" value="QDV46679.1"/>
    <property type="molecule type" value="Genomic_DNA"/>
</dbReference>
<dbReference type="Pfam" id="PF03471">
    <property type="entry name" value="CorC_HlyC"/>
    <property type="match status" value="1"/>
</dbReference>
<dbReference type="PANTHER" id="PTHR22777">
    <property type="entry name" value="HEMOLYSIN-RELATED"/>
    <property type="match status" value="1"/>
</dbReference>
<keyword evidence="1" id="KW-0677">Repeat</keyword>
<evidence type="ECO:0000256" key="5">
    <source>
        <dbReference type="SAM" id="Phobius"/>
    </source>
</evidence>
<dbReference type="RefSeq" id="WP_231743887.1">
    <property type="nucleotide sequence ID" value="NZ_CP037423.1"/>
</dbReference>
<evidence type="ECO:0000313" key="8">
    <source>
        <dbReference type="EMBL" id="QDV46679.1"/>
    </source>
</evidence>
<evidence type="ECO:0000259" key="7">
    <source>
        <dbReference type="PROSITE" id="PS51846"/>
    </source>
</evidence>
<dbReference type="Gene3D" id="3.30.465.10">
    <property type="match status" value="1"/>
</dbReference>
<evidence type="ECO:0000259" key="6">
    <source>
        <dbReference type="PROSITE" id="PS51371"/>
    </source>
</evidence>
<keyword evidence="4 5" id="KW-1133">Transmembrane helix</keyword>
<keyword evidence="2 3" id="KW-0129">CBS domain</keyword>
<keyword evidence="9" id="KW-1185">Reference proteome</keyword>
<dbReference type="GO" id="GO:0005886">
    <property type="term" value="C:plasma membrane"/>
    <property type="evidence" value="ECO:0007669"/>
    <property type="project" value="TreeGrafter"/>
</dbReference>
<dbReference type="InterPro" id="IPR036318">
    <property type="entry name" value="FAD-bd_PCMH-like_sf"/>
</dbReference>
<feature type="domain" description="CBS" evidence="6">
    <location>
        <begin position="271"/>
        <end position="328"/>
    </location>
</feature>
<dbReference type="PROSITE" id="PS51846">
    <property type="entry name" value="CNNM"/>
    <property type="match status" value="1"/>
</dbReference>